<evidence type="ECO:0000313" key="2">
    <source>
        <dbReference type="EMBL" id="MFD2630641.1"/>
    </source>
</evidence>
<dbReference type="EMBL" id="JBHUMX010000045">
    <property type="protein sequence ID" value="MFD2630641.1"/>
    <property type="molecule type" value="Genomic_DNA"/>
</dbReference>
<dbReference type="Proteomes" id="UP001597451">
    <property type="component" value="Unassembled WGS sequence"/>
</dbReference>
<feature type="domain" description="HD/PDEase" evidence="1">
    <location>
        <begin position="22"/>
        <end position="134"/>
    </location>
</feature>
<accession>A0ABW5Q564</accession>
<sequence length="195" mass="22418">MKAQEQLTAIREYVKKSFSNERTGHDLYHLQRVTRLANKIAKQEGANLFRCETIAWLHDMTDHKLVGDEQEASHTLKNFLISIELSTSEIEEILEAIRTISYSKGETPSSLEGKIVQDADRLDAIGAIGIARAFTYGGARGKFMYHEQLSDNTIQHFYDKLLKLKSTIHTATAKSIAEERHHYMEQFLEQFKSEW</sequence>
<name>A0ABW5Q564_9BACI</name>
<dbReference type="InterPro" id="IPR003607">
    <property type="entry name" value="HD/PDEase_dom"/>
</dbReference>
<comment type="caution">
    <text evidence="2">The sequence shown here is derived from an EMBL/GenBank/DDBJ whole genome shotgun (WGS) entry which is preliminary data.</text>
</comment>
<dbReference type="Gene3D" id="1.10.472.50">
    <property type="entry name" value="HD-domain/PDEase-like"/>
    <property type="match status" value="1"/>
</dbReference>
<keyword evidence="3" id="KW-1185">Reference proteome</keyword>
<reference evidence="3" key="1">
    <citation type="journal article" date="2019" name="Int. J. Syst. Evol. Microbiol.">
        <title>The Global Catalogue of Microorganisms (GCM) 10K type strain sequencing project: providing services to taxonomists for standard genome sequencing and annotation.</title>
        <authorList>
            <consortium name="The Broad Institute Genomics Platform"/>
            <consortium name="The Broad Institute Genome Sequencing Center for Infectious Disease"/>
            <person name="Wu L."/>
            <person name="Ma J."/>
        </authorList>
    </citation>
    <scope>NUCLEOTIDE SEQUENCE [LARGE SCALE GENOMIC DNA]</scope>
    <source>
        <strain evidence="3">TISTR 1858</strain>
    </source>
</reference>
<dbReference type="InterPro" id="IPR006674">
    <property type="entry name" value="HD_domain"/>
</dbReference>
<dbReference type="Pfam" id="PF01966">
    <property type="entry name" value="HD"/>
    <property type="match status" value="1"/>
</dbReference>
<dbReference type="SUPFAM" id="SSF109604">
    <property type="entry name" value="HD-domain/PDEase-like"/>
    <property type="match status" value="1"/>
</dbReference>
<protein>
    <submittedName>
        <fullName evidence="2">HD domain-containing protein</fullName>
    </submittedName>
</protein>
<evidence type="ECO:0000313" key="3">
    <source>
        <dbReference type="Proteomes" id="UP001597451"/>
    </source>
</evidence>
<organism evidence="2 3">
    <name type="scientific">Oceanobacillus kapialis</name>
    <dbReference type="NCBI Taxonomy" id="481353"/>
    <lineage>
        <taxon>Bacteria</taxon>
        <taxon>Bacillati</taxon>
        <taxon>Bacillota</taxon>
        <taxon>Bacilli</taxon>
        <taxon>Bacillales</taxon>
        <taxon>Bacillaceae</taxon>
        <taxon>Oceanobacillus</taxon>
    </lineage>
</organism>
<dbReference type="PANTHER" id="PTHR33594">
    <property type="entry name" value="SUPERFAMILY HYDROLASE, PUTATIVE (AFU_ORTHOLOGUE AFUA_1G03035)-RELATED"/>
    <property type="match status" value="1"/>
</dbReference>
<gene>
    <name evidence="2" type="ORF">ACFSUN_17880</name>
</gene>
<proteinExistence type="predicted"/>
<dbReference type="CDD" id="cd00077">
    <property type="entry name" value="HDc"/>
    <property type="match status" value="1"/>
</dbReference>
<dbReference type="RefSeq" id="WP_379564091.1">
    <property type="nucleotide sequence ID" value="NZ_JBHUMX010000045.1"/>
</dbReference>
<evidence type="ECO:0000259" key="1">
    <source>
        <dbReference type="SMART" id="SM00471"/>
    </source>
</evidence>
<dbReference type="SMART" id="SM00471">
    <property type="entry name" value="HDc"/>
    <property type="match status" value="1"/>
</dbReference>
<dbReference type="PANTHER" id="PTHR33594:SF1">
    <property type="entry name" value="HD_PDEASE DOMAIN-CONTAINING PROTEIN"/>
    <property type="match status" value="1"/>
</dbReference>
<dbReference type="Gene3D" id="1.20.58.1910">
    <property type="match status" value="1"/>
</dbReference>